<dbReference type="NCBIfam" id="TIGR01085">
    <property type="entry name" value="murE"/>
    <property type="match status" value="1"/>
</dbReference>
<feature type="binding site" evidence="7">
    <location>
        <begin position="159"/>
        <end position="160"/>
    </location>
    <ligand>
        <name>UDP-N-acetyl-alpha-D-muramoyl-L-alanyl-D-glutamate</name>
        <dbReference type="ChEBI" id="CHEBI:83900"/>
    </ligand>
</feature>
<dbReference type="InterPro" id="IPR035911">
    <property type="entry name" value="MurE/MurF_N"/>
</dbReference>
<feature type="binding site" evidence="7">
    <location>
        <position position="194"/>
    </location>
    <ligand>
        <name>UDP-N-acetyl-alpha-D-muramoyl-L-alanyl-D-glutamate</name>
        <dbReference type="ChEBI" id="CHEBI:83900"/>
    </ligand>
</feature>
<keyword evidence="7 12" id="KW-0436">Ligase</keyword>
<feature type="binding site" evidence="7">
    <location>
        <position position="28"/>
    </location>
    <ligand>
        <name>UDP-N-acetyl-alpha-D-muramoyl-L-alanyl-D-glutamate</name>
        <dbReference type="ChEBI" id="CHEBI:83900"/>
    </ligand>
</feature>
<feature type="domain" description="Mur ligase N-terminal catalytic" evidence="9">
    <location>
        <begin position="24"/>
        <end position="93"/>
    </location>
</feature>
<name>A0A7V8FX85_9BURK</name>
<dbReference type="GO" id="GO:0051301">
    <property type="term" value="P:cell division"/>
    <property type="evidence" value="ECO:0007669"/>
    <property type="project" value="UniProtKB-KW"/>
</dbReference>
<keyword evidence="7" id="KW-0460">Magnesium</keyword>
<evidence type="ECO:0000313" key="12">
    <source>
        <dbReference type="EMBL" id="KAF1044300.1"/>
    </source>
</evidence>
<feature type="modified residue" description="N6-carboxylysine" evidence="7">
    <location>
        <position position="226"/>
    </location>
</feature>
<dbReference type="GO" id="GO:0008360">
    <property type="term" value="P:regulation of cell shape"/>
    <property type="evidence" value="ECO:0007669"/>
    <property type="project" value="UniProtKB-KW"/>
</dbReference>
<dbReference type="HAMAP" id="MF_00208">
    <property type="entry name" value="MurE"/>
    <property type="match status" value="1"/>
</dbReference>
<dbReference type="SUPFAM" id="SSF53623">
    <property type="entry name" value="MurD-like peptide ligases, catalytic domain"/>
    <property type="match status" value="1"/>
</dbReference>
<organism evidence="12 13">
    <name type="scientific">Herbaspirillum frisingense</name>
    <dbReference type="NCBI Taxonomy" id="92645"/>
    <lineage>
        <taxon>Bacteria</taxon>
        <taxon>Pseudomonadati</taxon>
        <taxon>Pseudomonadota</taxon>
        <taxon>Betaproteobacteria</taxon>
        <taxon>Burkholderiales</taxon>
        <taxon>Oxalobacteraceae</taxon>
        <taxon>Herbaspirillum</taxon>
    </lineage>
</organism>
<dbReference type="PANTHER" id="PTHR23135:SF4">
    <property type="entry name" value="UDP-N-ACETYLMURAMOYL-L-ALANYL-D-GLUTAMATE--2,6-DIAMINOPIMELATE LIGASE MURE HOMOLOG, CHLOROPLASTIC"/>
    <property type="match status" value="1"/>
</dbReference>
<dbReference type="Pfam" id="PF02875">
    <property type="entry name" value="Mur_ligase_C"/>
    <property type="match status" value="1"/>
</dbReference>
<dbReference type="SUPFAM" id="SSF53244">
    <property type="entry name" value="MurD-like peptide ligases, peptide-binding domain"/>
    <property type="match status" value="1"/>
</dbReference>
<dbReference type="GO" id="GO:0009252">
    <property type="term" value="P:peptidoglycan biosynthetic process"/>
    <property type="evidence" value="ECO:0007669"/>
    <property type="project" value="UniProtKB-UniRule"/>
</dbReference>
<comment type="pathway">
    <text evidence="7 8">Cell wall biogenesis; peptidoglycan biosynthesis.</text>
</comment>
<dbReference type="InterPro" id="IPR005761">
    <property type="entry name" value="UDP-N-AcMur-Glu-dNH2Pim_ligase"/>
</dbReference>
<keyword evidence="7" id="KW-0547">Nucleotide-binding</keyword>
<dbReference type="InterPro" id="IPR000713">
    <property type="entry name" value="Mur_ligase_N"/>
</dbReference>
<dbReference type="GO" id="GO:0000287">
    <property type="term" value="F:magnesium ion binding"/>
    <property type="evidence" value="ECO:0007669"/>
    <property type="project" value="UniProtKB-UniRule"/>
</dbReference>
<evidence type="ECO:0000256" key="1">
    <source>
        <dbReference type="ARBA" id="ARBA00005898"/>
    </source>
</evidence>
<comment type="caution">
    <text evidence="7">Lacks conserved residue(s) required for the propagation of feature annotation.</text>
</comment>
<dbReference type="InterPro" id="IPR036565">
    <property type="entry name" value="Mur-like_cat_sf"/>
</dbReference>
<comment type="PTM">
    <text evidence="7">Carboxylation is probably crucial for Mg(2+) binding and, consequently, for the gamma-phosphate positioning of ATP.</text>
</comment>
<dbReference type="SUPFAM" id="SSF63418">
    <property type="entry name" value="MurE/MurF N-terminal domain"/>
    <property type="match status" value="1"/>
</dbReference>
<evidence type="ECO:0000259" key="9">
    <source>
        <dbReference type="Pfam" id="PF01225"/>
    </source>
</evidence>
<evidence type="ECO:0000256" key="2">
    <source>
        <dbReference type="ARBA" id="ARBA00022618"/>
    </source>
</evidence>
<evidence type="ECO:0000256" key="7">
    <source>
        <dbReference type="HAMAP-Rule" id="MF_00208"/>
    </source>
</evidence>
<sequence>MPERVLTVGKIHDWLRGAAPAAQLTADSRRVAPGDVFFAYVGDADGRSYIADAVERGAAAVVYEAAGFDWPAQHDLPHLAVDDLKTKAGEIAAVWYGQPDREMLTVAITGTNGKTSCSYWLGSALSRLPGAGLAGVVGTLGVGTFLGGRAQAFDVTGYTTPDAVLLQRNLAMLAKAKVGALAIEASSIGLAQGRMNGMHVDVALFTNFTRDHLDYHGDMATYEAAKRKLFEWDGLKHAVVNLDDPMGVRLLSLVQGRQVPLIGYALEDELDPQVAGVPMLRASHIRGSHAGTVFQVDSSFGSGQVKTQLVGRFNVSNVLGIMGVLLAKGVAWDAVVGAAGALTAAPGRMQQFGGPDVPLIVIDYAHTPDALDKTLSTLRQVAVQRGGELWCVFGCGGDRDPGKRPQMGKVSEQADHVVLTSDNPRSEDPKAIIEQIRAGIGRIEPVVLEDRAGAILWAIRHAAKTDVVLLAGKGHEAYQEIAGKKLPFLDADHVALALAARSTMMGGA</sequence>
<dbReference type="GO" id="GO:0005737">
    <property type="term" value="C:cytoplasm"/>
    <property type="evidence" value="ECO:0007669"/>
    <property type="project" value="UniProtKB-SubCell"/>
</dbReference>
<feature type="binding site" evidence="7">
    <location>
        <position position="476"/>
    </location>
    <ligand>
        <name>meso-2,6-diaminopimelate</name>
        <dbReference type="ChEBI" id="CHEBI:57791"/>
    </ligand>
</feature>
<feature type="binding site" evidence="7">
    <location>
        <begin position="110"/>
        <end position="116"/>
    </location>
    <ligand>
        <name>ATP</name>
        <dbReference type="ChEBI" id="CHEBI:30616"/>
    </ligand>
</feature>
<dbReference type="InterPro" id="IPR004101">
    <property type="entry name" value="Mur_ligase_C"/>
</dbReference>
<dbReference type="InterPro" id="IPR013221">
    <property type="entry name" value="Mur_ligase_cen"/>
</dbReference>
<comment type="catalytic activity">
    <reaction evidence="7">
        <text>UDP-N-acetyl-alpha-D-muramoyl-L-alanyl-D-glutamate + meso-2,6-diaminopimelate + ATP = UDP-N-acetyl-alpha-D-muramoyl-L-alanyl-gamma-D-glutamyl-meso-2,6-diaminopimelate + ADP + phosphate + H(+)</text>
        <dbReference type="Rhea" id="RHEA:23676"/>
        <dbReference type="ChEBI" id="CHEBI:15378"/>
        <dbReference type="ChEBI" id="CHEBI:30616"/>
        <dbReference type="ChEBI" id="CHEBI:43474"/>
        <dbReference type="ChEBI" id="CHEBI:57791"/>
        <dbReference type="ChEBI" id="CHEBI:83900"/>
        <dbReference type="ChEBI" id="CHEBI:83905"/>
        <dbReference type="ChEBI" id="CHEBI:456216"/>
        <dbReference type="EC" id="6.3.2.13"/>
    </reaction>
</comment>
<keyword evidence="3 7" id="KW-0133">Cell shape</keyword>
<dbReference type="Pfam" id="PF01225">
    <property type="entry name" value="Mur_ligase"/>
    <property type="match status" value="1"/>
</dbReference>
<keyword evidence="7" id="KW-0067">ATP-binding</keyword>
<proteinExistence type="inferred from homology"/>
<protein>
    <recommendedName>
        <fullName evidence="7">UDP-N-acetylmuramoyl-L-alanyl-D-glutamate--2,6-diaminopimelate ligase</fullName>
        <ecNumber evidence="7">6.3.2.13</ecNumber>
    </recommendedName>
    <alternativeName>
        <fullName evidence="7">Meso-A2pm-adding enzyme</fullName>
    </alternativeName>
    <alternativeName>
        <fullName evidence="7">Meso-diaminopimelate-adding enzyme</fullName>
    </alternativeName>
    <alternativeName>
        <fullName evidence="7">UDP-MurNAc-L-Ala-D-Glu:meso-diaminopimelate ligase</fullName>
    </alternativeName>
    <alternativeName>
        <fullName evidence="7">UDP-MurNAc-tripeptide synthetase</fullName>
    </alternativeName>
    <alternativeName>
        <fullName evidence="7">UDP-N-acetylmuramyl-tripeptide synthetase</fullName>
    </alternativeName>
</protein>
<keyword evidence="7" id="KW-0963">Cytoplasm</keyword>
<dbReference type="InterPro" id="IPR036615">
    <property type="entry name" value="Mur_ligase_C_dom_sf"/>
</dbReference>
<evidence type="ECO:0000256" key="8">
    <source>
        <dbReference type="RuleBase" id="RU004135"/>
    </source>
</evidence>
<comment type="similarity">
    <text evidence="1 7">Belongs to the MurCDEF family. MurE subfamily.</text>
</comment>
<comment type="caution">
    <text evidence="12">The sequence shown here is derived from an EMBL/GenBank/DDBJ whole genome shotgun (WGS) entry which is preliminary data.</text>
</comment>
<keyword evidence="6 7" id="KW-0961">Cell wall biogenesis/degradation</keyword>
<evidence type="ECO:0000256" key="3">
    <source>
        <dbReference type="ARBA" id="ARBA00022960"/>
    </source>
</evidence>
<feature type="binding site" evidence="7">
    <location>
        <position position="186"/>
    </location>
    <ligand>
        <name>UDP-N-acetyl-alpha-D-muramoyl-L-alanyl-D-glutamate</name>
        <dbReference type="ChEBI" id="CHEBI:83900"/>
    </ligand>
</feature>
<evidence type="ECO:0000256" key="6">
    <source>
        <dbReference type="ARBA" id="ARBA00023316"/>
    </source>
</evidence>
<keyword evidence="5 7" id="KW-0131">Cell cycle</keyword>
<feature type="binding site" evidence="7">
    <location>
        <position position="472"/>
    </location>
    <ligand>
        <name>meso-2,6-diaminopimelate</name>
        <dbReference type="ChEBI" id="CHEBI:57791"/>
    </ligand>
</feature>
<dbReference type="Proteomes" id="UP000462435">
    <property type="component" value="Unassembled WGS sequence"/>
</dbReference>
<dbReference type="Gene3D" id="3.40.1190.10">
    <property type="entry name" value="Mur-like, catalytic domain"/>
    <property type="match status" value="1"/>
</dbReference>
<feature type="domain" description="Mur ligase central" evidence="11">
    <location>
        <begin position="108"/>
        <end position="323"/>
    </location>
</feature>
<reference evidence="13" key="1">
    <citation type="journal article" date="2020" name="MBio">
        <title>Horizontal gene transfer to a defensive symbiont with a reduced genome amongst a multipartite beetle microbiome.</title>
        <authorList>
            <person name="Waterworth S.C."/>
            <person name="Florez L.V."/>
            <person name="Rees E.R."/>
            <person name="Hertweck C."/>
            <person name="Kaltenpoth M."/>
            <person name="Kwan J.C."/>
        </authorList>
    </citation>
    <scope>NUCLEOTIDE SEQUENCE [LARGE SCALE GENOMIC DNA]</scope>
</reference>
<dbReference type="PANTHER" id="PTHR23135">
    <property type="entry name" value="MUR LIGASE FAMILY MEMBER"/>
    <property type="match status" value="1"/>
</dbReference>
<evidence type="ECO:0000259" key="11">
    <source>
        <dbReference type="Pfam" id="PF08245"/>
    </source>
</evidence>
<feature type="binding site" evidence="7">
    <location>
        <position position="192"/>
    </location>
    <ligand>
        <name>UDP-N-acetyl-alpha-D-muramoyl-L-alanyl-D-glutamate</name>
        <dbReference type="ChEBI" id="CHEBI:83900"/>
    </ligand>
</feature>
<keyword evidence="2 7" id="KW-0132">Cell division</keyword>
<dbReference type="Gene3D" id="3.40.1390.10">
    <property type="entry name" value="MurE/MurF, N-terminal domain"/>
    <property type="match status" value="1"/>
</dbReference>
<keyword evidence="4 7" id="KW-0573">Peptidoglycan synthesis</keyword>
<dbReference type="GO" id="GO:0005524">
    <property type="term" value="F:ATP binding"/>
    <property type="evidence" value="ECO:0007669"/>
    <property type="project" value="UniProtKB-UniRule"/>
</dbReference>
<feature type="domain" description="Mur ligase C-terminal" evidence="10">
    <location>
        <begin position="347"/>
        <end position="474"/>
    </location>
</feature>
<dbReference type="NCBIfam" id="NF001126">
    <property type="entry name" value="PRK00139.1-4"/>
    <property type="match status" value="1"/>
</dbReference>
<dbReference type="AlphaFoldDB" id="A0A7V8FX85"/>
<evidence type="ECO:0000256" key="4">
    <source>
        <dbReference type="ARBA" id="ARBA00022984"/>
    </source>
</evidence>
<dbReference type="Gene3D" id="3.90.190.20">
    <property type="entry name" value="Mur ligase, C-terminal domain"/>
    <property type="match status" value="1"/>
</dbReference>
<dbReference type="GO" id="GO:0008765">
    <property type="term" value="F:UDP-N-acetylmuramoylalanyl-D-glutamate-2,6-diaminopimelate ligase activity"/>
    <property type="evidence" value="ECO:0007669"/>
    <property type="project" value="UniProtKB-UniRule"/>
</dbReference>
<accession>A0A7V8FX85</accession>
<dbReference type="Pfam" id="PF08245">
    <property type="entry name" value="Mur_ligase_M"/>
    <property type="match status" value="1"/>
</dbReference>
<comment type="cofactor">
    <cofactor evidence="7">
        <name>Mg(2+)</name>
        <dbReference type="ChEBI" id="CHEBI:18420"/>
    </cofactor>
</comment>
<dbReference type="GO" id="GO:0071555">
    <property type="term" value="P:cell wall organization"/>
    <property type="evidence" value="ECO:0007669"/>
    <property type="project" value="UniProtKB-KW"/>
</dbReference>
<dbReference type="EC" id="6.3.2.13" evidence="7"/>
<feature type="binding site" evidence="7">
    <location>
        <begin position="422"/>
        <end position="425"/>
    </location>
    <ligand>
        <name>meso-2,6-diaminopimelate</name>
        <dbReference type="ChEBI" id="CHEBI:57791"/>
    </ligand>
</feature>
<comment type="function">
    <text evidence="7">Catalyzes the addition of meso-diaminopimelic acid to the nucleotide precursor UDP-N-acetylmuramoyl-L-alanyl-D-glutamate (UMAG) in the biosynthesis of bacterial cell-wall peptidoglycan.</text>
</comment>
<comment type="subcellular location">
    <subcellularLocation>
        <location evidence="7 8">Cytoplasm</location>
    </subcellularLocation>
</comment>
<dbReference type="UniPathway" id="UPA00219"/>
<evidence type="ECO:0000313" key="13">
    <source>
        <dbReference type="Proteomes" id="UP000462435"/>
    </source>
</evidence>
<dbReference type="EMBL" id="WNDX01000045">
    <property type="protein sequence ID" value="KAF1044300.1"/>
    <property type="molecule type" value="Genomic_DNA"/>
</dbReference>
<feature type="binding site" evidence="7">
    <location>
        <position position="399"/>
    </location>
    <ligand>
        <name>meso-2,6-diaminopimelate</name>
        <dbReference type="ChEBI" id="CHEBI:57791"/>
    </ligand>
</feature>
<feature type="short sequence motif" description="Meso-diaminopimelate recognition motif" evidence="7">
    <location>
        <begin position="422"/>
        <end position="425"/>
    </location>
</feature>
<evidence type="ECO:0000256" key="5">
    <source>
        <dbReference type="ARBA" id="ARBA00023306"/>
    </source>
</evidence>
<gene>
    <name evidence="7 12" type="primary">murE</name>
    <name evidence="12" type="ORF">GAK35_01808</name>
</gene>
<evidence type="ECO:0000259" key="10">
    <source>
        <dbReference type="Pfam" id="PF02875"/>
    </source>
</evidence>